<dbReference type="Proteomes" id="UP000253769">
    <property type="component" value="Unassembled WGS sequence"/>
</dbReference>
<dbReference type="Pfam" id="PF23977">
    <property type="entry name" value="Pam3_Gp34"/>
    <property type="match status" value="1"/>
</dbReference>
<proteinExistence type="predicted"/>
<evidence type="ECO:0000313" key="1">
    <source>
        <dbReference type="EMBL" id="RDE25177.1"/>
    </source>
</evidence>
<keyword evidence="2" id="KW-1185">Reference proteome</keyword>
<organism evidence="1 2">
    <name type="scientific">Motiliproteus coralliicola</name>
    <dbReference type="NCBI Taxonomy" id="2283196"/>
    <lineage>
        <taxon>Bacteria</taxon>
        <taxon>Pseudomonadati</taxon>
        <taxon>Pseudomonadota</taxon>
        <taxon>Gammaproteobacteria</taxon>
        <taxon>Oceanospirillales</taxon>
        <taxon>Oceanospirillaceae</taxon>
        <taxon>Motiliproteus</taxon>
    </lineage>
</organism>
<name>A0A369WU40_9GAMM</name>
<gene>
    <name evidence="1" type="ORF">DV711_06365</name>
</gene>
<dbReference type="InterPro" id="IPR056957">
    <property type="entry name" value="Pam3_Gp34-like"/>
</dbReference>
<dbReference type="OrthoDB" id="6196205at2"/>
<dbReference type="AlphaFoldDB" id="A0A369WU40"/>
<reference evidence="1 2" key="1">
    <citation type="submission" date="2018-07" db="EMBL/GenBank/DDBJ databases">
        <title>Motiliproteus coralliicola sp. nov., a bacterium isolated from Coral.</title>
        <authorList>
            <person name="Wang G."/>
        </authorList>
    </citation>
    <scope>NUCLEOTIDE SEQUENCE [LARGE SCALE GENOMIC DNA]</scope>
    <source>
        <strain evidence="1 2">C34</strain>
    </source>
</reference>
<evidence type="ECO:0000313" key="2">
    <source>
        <dbReference type="Proteomes" id="UP000253769"/>
    </source>
</evidence>
<dbReference type="EMBL" id="QQOH01000001">
    <property type="protein sequence ID" value="RDE25177.1"/>
    <property type="molecule type" value="Genomic_DNA"/>
</dbReference>
<comment type="caution">
    <text evidence="1">The sequence shown here is derived from an EMBL/GenBank/DDBJ whole genome shotgun (WGS) entry which is preliminary data.</text>
</comment>
<sequence length="227" mass="25468">MSKSIVAFSKDNNVPAHLRTGSSLGNENVTADNLKIPRLDLIQQLSPQCIKSNPKYIEGAETGLIFDNLTNELYENVFVVNLMFEEHFSVFKKRSLGGGFEGNFETEEAARQHLESKGLELAQYDISKTGVHKCLMLDDKGVPKQPVLLYMNGSKLPVSDQWNTLIRLKGEGTDRFATAWVLSSQEAVNKQNQPYQNWKVDFAGFVNEDLYKAAKDTYLSLTGQRGQ</sequence>
<dbReference type="RefSeq" id="WP_114694773.1">
    <property type="nucleotide sequence ID" value="NZ_QQOH01000001.1"/>
</dbReference>
<protein>
    <submittedName>
        <fullName evidence="1">Uncharacterized protein</fullName>
    </submittedName>
</protein>
<accession>A0A369WU40</accession>